<evidence type="ECO:0000256" key="3">
    <source>
        <dbReference type="SAM" id="MobiDB-lite"/>
    </source>
</evidence>
<feature type="compositionally biased region" description="Polar residues" evidence="3">
    <location>
        <begin position="979"/>
        <end position="1012"/>
    </location>
</feature>
<dbReference type="Pfam" id="PF25332">
    <property type="entry name" value="C2_PACS_N"/>
    <property type="match status" value="1"/>
</dbReference>
<dbReference type="InterPro" id="IPR019381">
    <property type="entry name" value="PACS1/2_C"/>
</dbReference>
<comment type="similarity">
    <text evidence="1">Belongs to the PACS family.</text>
</comment>
<feature type="compositionally biased region" description="Low complexity" evidence="3">
    <location>
        <begin position="529"/>
        <end position="544"/>
    </location>
</feature>
<feature type="compositionally biased region" description="Polar residues" evidence="3">
    <location>
        <begin position="356"/>
        <end position="366"/>
    </location>
</feature>
<feature type="region of interest" description="Disordered" evidence="3">
    <location>
        <begin position="454"/>
        <end position="490"/>
    </location>
</feature>
<proteinExistence type="inferred from homology"/>
<dbReference type="Pfam" id="PF10254">
    <property type="entry name" value="Pacs-1"/>
    <property type="match status" value="3"/>
</dbReference>
<evidence type="ECO:0000256" key="2">
    <source>
        <dbReference type="ARBA" id="ARBA00022553"/>
    </source>
</evidence>
<reference evidence="6 7" key="1">
    <citation type="submission" date="2019-04" db="EMBL/GenBank/DDBJ databases">
        <title>Annotation for the trematode Fasciola gigantica.</title>
        <authorList>
            <person name="Choi Y.-J."/>
        </authorList>
    </citation>
    <scope>NUCLEOTIDE SEQUENCE [LARGE SCALE GENOMIC DNA]</scope>
    <source>
        <strain evidence="6">Uganda_cow_1</strain>
    </source>
</reference>
<feature type="region of interest" description="Disordered" evidence="3">
    <location>
        <begin position="1036"/>
        <end position="1058"/>
    </location>
</feature>
<evidence type="ECO:0000313" key="7">
    <source>
        <dbReference type="Proteomes" id="UP000316759"/>
    </source>
</evidence>
<dbReference type="PANTHER" id="PTHR13280:SF17">
    <property type="entry name" value="KRUEPPEL TARGET AT 95D, ISOFORM A"/>
    <property type="match status" value="1"/>
</dbReference>
<evidence type="ECO:0000259" key="5">
    <source>
        <dbReference type="Pfam" id="PF25332"/>
    </source>
</evidence>
<dbReference type="PANTHER" id="PTHR13280">
    <property type="entry name" value="PHOSPHOFURIN ACIDIC CLUSTER SORTING PROTEIN"/>
    <property type="match status" value="1"/>
</dbReference>
<feature type="domain" description="Phosphofurin acidic cluster sorting protein 1/2 N-terminal C2" evidence="5">
    <location>
        <begin position="142"/>
        <end position="213"/>
    </location>
</feature>
<comment type="caution">
    <text evidence="6">The sequence shown here is derived from an EMBL/GenBank/DDBJ whole genome shotgun (WGS) entry which is preliminary data.</text>
</comment>
<evidence type="ECO:0000256" key="1">
    <source>
        <dbReference type="ARBA" id="ARBA00008590"/>
    </source>
</evidence>
<feature type="region of interest" description="Disordered" evidence="3">
    <location>
        <begin position="389"/>
        <end position="412"/>
    </location>
</feature>
<keyword evidence="7" id="KW-1185">Reference proteome</keyword>
<evidence type="ECO:0000313" key="6">
    <source>
        <dbReference type="EMBL" id="TPP59180.1"/>
    </source>
</evidence>
<accession>A0A504YN47</accession>
<name>A0A504YN47_FASGI</name>
<feature type="non-terminal residue" evidence="6">
    <location>
        <position position="1"/>
    </location>
</feature>
<feature type="region of interest" description="Disordered" evidence="3">
    <location>
        <begin position="524"/>
        <end position="557"/>
    </location>
</feature>
<feature type="region of interest" description="Disordered" evidence="3">
    <location>
        <begin position="345"/>
        <end position="366"/>
    </location>
</feature>
<keyword evidence="2" id="KW-0597">Phosphoprotein</keyword>
<gene>
    <name evidence="6" type="ORF">FGIG_09169</name>
</gene>
<dbReference type="STRING" id="46835.A0A504YN47"/>
<sequence>CSFHSQYLASNSSPIIFLNFNRLCNLSLVQIILDRPLEPDSTNTGFFVVVRMAGSARRVLRSPEITLIPSKPVGQINGVNAPCTPSSGQPLPYATESSMGLMYPTCPTTATHAYPQGMTLTLPTATTSVTGESASSGAGGCVYMDFNCSIQYSHMLNRDGNTLQILIQRRKKYKSKTMNLGYKTLAYCNVNLAQVLQRRIENRFLELYTDPKCSTHPQKQIKQKLIGLLKKLKISDPSEEDLDVVDTSKLWDEIDLIATASDMEEEDSEADGTDSVSIHSTPKPTLRPFFATTGSSDDTLSADAGTKLLKRLQRELFARGEAETSSGAYYLRSVLPETSLSARPSRFSRGAKKGSTHVSCTTNTSGAVPNPAVPTFSAATMIGAPIRSGSSAMRHHRGNATGGTSSSGSRLASRLVHMRRRSNLVDSGKEHSVPVDVSKQVDCRYPGVIPVNSTSLDGVVPASGSSPTNQDSSDEKSELNGPPIDTSSTVVVRHSHRCSVSTDVATLATSSVVDAAFSTASGRALSPGLPHASSAASPTLTSTPETNKAHGSFGSRVQDGRESSFVILDDSQHEVDQFHPGSIDQVTNVLFLIHTIEPGWKDTADLFTERDLRLVPVSSYAEVKQTLARLASDAQNQKFRASDGDLIRVCLLGGDALVSLALRAYVDQLSSRSADLAAAFRFYVVPLPGFFSAVHTHSAPTQSVPSTTQAVPTSRHRNQACGTSARISFPARPLSEAVNSSFGSEAWSDTDNAGKTTSWLSWMGPPWDFNNMLASHLCRIDPTYSALFADCCTERPSLRISSIQAEQLSRFTRPSEPSSTCPSVSRGEESSLICGVDLFERVLIYLNNSRSVLPMPIGACLLGTAAGSSSTTGPSKTHKTSVHANTEQPCSSLSTVVSATESAAAAPSGVTGLSEEMLIPFLLAVRLGVDPSQLPCFGPGGTPQSHGRSATGDPMMMMLVPGSHTADGCSVVSDPEASSAPSKRSMSPECNTQTAFSSPKSHSSAQQPLVHNSSAPLADSRFWDLQIEYWSVQPSACTQSSSGSGTNKPSSSTGGEQLMSGAVSTHIGSTEGSQPPRRCTMKVICRGLLITLAYPTTGVNRGGDYGNAGSEWTPSCPPTTRSSALVCSPGPTGTGQLHSLTLAIWTKEKKQKIMRIGRRGKEFGCKFDVVDGIQRLLCTGRGCLGGHVSGGSVERGRESDVAPVSSDVGSLALEAVPTSPSGKLPGTISALGLSIAAGASFSTSSSSSSSPASSMMQVFVDGVEWAGLKFFQITPSWRTQIKFFPLGTMGIGRADQPQSAGLVAPQTGITIDGTR</sequence>
<evidence type="ECO:0000259" key="4">
    <source>
        <dbReference type="Pfam" id="PF10254"/>
    </source>
</evidence>
<dbReference type="GO" id="GO:0072659">
    <property type="term" value="P:protein localization to plasma membrane"/>
    <property type="evidence" value="ECO:0007669"/>
    <property type="project" value="TreeGrafter"/>
</dbReference>
<feature type="compositionally biased region" description="Low complexity" evidence="3">
    <location>
        <begin position="402"/>
        <end position="412"/>
    </location>
</feature>
<feature type="region of interest" description="Disordered" evidence="3">
    <location>
        <begin position="936"/>
        <end position="1012"/>
    </location>
</feature>
<feature type="domain" description="Phosphofurin acidic cluster sorting protein 1/2 C-terminal" evidence="4">
    <location>
        <begin position="1253"/>
        <end position="1288"/>
    </location>
</feature>
<dbReference type="Proteomes" id="UP000316759">
    <property type="component" value="Unassembled WGS sequence"/>
</dbReference>
<organism evidence="6 7">
    <name type="scientific">Fasciola gigantica</name>
    <name type="common">Giant liver fluke</name>
    <dbReference type="NCBI Taxonomy" id="46835"/>
    <lineage>
        <taxon>Eukaryota</taxon>
        <taxon>Metazoa</taxon>
        <taxon>Spiralia</taxon>
        <taxon>Lophotrochozoa</taxon>
        <taxon>Platyhelminthes</taxon>
        <taxon>Trematoda</taxon>
        <taxon>Digenea</taxon>
        <taxon>Plagiorchiida</taxon>
        <taxon>Echinostomata</taxon>
        <taxon>Echinostomatoidea</taxon>
        <taxon>Fasciolidae</taxon>
        <taxon>Fasciola</taxon>
    </lineage>
</organism>
<feature type="region of interest" description="Disordered" evidence="3">
    <location>
        <begin position="262"/>
        <end position="294"/>
    </location>
</feature>
<feature type="compositionally biased region" description="Low complexity" evidence="3">
    <location>
        <begin position="1040"/>
        <end position="1055"/>
    </location>
</feature>
<feature type="domain" description="Phosphofurin acidic cluster sorting protein 1/2 C-terminal" evidence="4">
    <location>
        <begin position="584"/>
        <end position="687"/>
    </location>
</feature>
<protein>
    <recommendedName>
        <fullName evidence="8">Phosphofurin acidic cluster sorting protein 2</fullName>
    </recommendedName>
</protein>
<dbReference type="EMBL" id="SUNJ01011039">
    <property type="protein sequence ID" value="TPP59180.1"/>
    <property type="molecule type" value="Genomic_DNA"/>
</dbReference>
<dbReference type="InterPro" id="IPR057541">
    <property type="entry name" value="PACS1/2_N"/>
</dbReference>
<evidence type="ECO:0008006" key="8">
    <source>
        <dbReference type="Google" id="ProtNLM"/>
    </source>
</evidence>
<feature type="compositionally biased region" description="Polar residues" evidence="3">
    <location>
        <begin position="274"/>
        <end position="283"/>
    </location>
</feature>
<dbReference type="OrthoDB" id="28829at2759"/>
<feature type="compositionally biased region" description="Acidic residues" evidence="3">
    <location>
        <begin position="262"/>
        <end position="272"/>
    </location>
</feature>
<feature type="domain" description="Phosphofurin acidic cluster sorting protein 1/2 C-terminal" evidence="4">
    <location>
        <begin position="1133"/>
        <end position="1181"/>
    </location>
</feature>